<comment type="caution">
    <text evidence="4">The sequence shown here is derived from an EMBL/GenBank/DDBJ whole genome shotgun (WGS) entry which is preliminary data.</text>
</comment>
<keyword evidence="2" id="KW-0472">Membrane</keyword>
<dbReference type="AlphaFoldDB" id="A0AAW1S6H2"/>
<dbReference type="PANTHER" id="PTHR36793">
    <property type="entry name" value="RIBOSOMAL RNA SMALL SUBUNIT METHYLTRANSFERASE J"/>
    <property type="match status" value="1"/>
</dbReference>
<evidence type="ECO:0000256" key="2">
    <source>
        <dbReference type="SAM" id="Phobius"/>
    </source>
</evidence>
<evidence type="ECO:0000313" key="5">
    <source>
        <dbReference type="Proteomes" id="UP001445335"/>
    </source>
</evidence>
<evidence type="ECO:0000313" key="4">
    <source>
        <dbReference type="EMBL" id="KAK9841995.1"/>
    </source>
</evidence>
<dbReference type="Pfam" id="PF22915">
    <property type="entry name" value="ARMH5"/>
    <property type="match status" value="1"/>
</dbReference>
<dbReference type="Proteomes" id="UP001445335">
    <property type="component" value="Unassembled WGS sequence"/>
</dbReference>
<reference evidence="4 5" key="1">
    <citation type="journal article" date="2024" name="Nat. Commun.">
        <title>Phylogenomics reveals the evolutionary origins of lichenization in chlorophyte algae.</title>
        <authorList>
            <person name="Puginier C."/>
            <person name="Libourel C."/>
            <person name="Otte J."/>
            <person name="Skaloud P."/>
            <person name="Haon M."/>
            <person name="Grisel S."/>
            <person name="Petersen M."/>
            <person name="Berrin J.G."/>
            <person name="Delaux P.M."/>
            <person name="Dal Grande F."/>
            <person name="Keller J."/>
        </authorList>
    </citation>
    <scope>NUCLEOTIDE SEQUENCE [LARGE SCALE GENOMIC DNA]</scope>
    <source>
        <strain evidence="4 5">SAG 245.80</strain>
    </source>
</reference>
<feature type="transmembrane region" description="Helical" evidence="2">
    <location>
        <begin position="121"/>
        <end position="142"/>
    </location>
</feature>
<dbReference type="GO" id="GO:0009535">
    <property type="term" value="C:chloroplast thylakoid membrane"/>
    <property type="evidence" value="ECO:0007669"/>
    <property type="project" value="TreeGrafter"/>
</dbReference>
<keyword evidence="2" id="KW-1133">Transmembrane helix</keyword>
<dbReference type="EMBL" id="JALJOU010000009">
    <property type="protein sequence ID" value="KAK9841995.1"/>
    <property type="molecule type" value="Genomic_DNA"/>
</dbReference>
<gene>
    <name evidence="4" type="ORF">WJX81_003170</name>
</gene>
<dbReference type="InterPro" id="IPR055241">
    <property type="entry name" value="Armadillo_rpt_dom"/>
</dbReference>
<dbReference type="PANTHER" id="PTHR36793:SF1">
    <property type="entry name" value="RIBOSOMAL RNA SMALL SUBUNIT METHYLTRANSFERASE J"/>
    <property type="match status" value="1"/>
</dbReference>
<keyword evidence="5" id="KW-1185">Reference proteome</keyword>
<dbReference type="GO" id="GO:0009941">
    <property type="term" value="C:chloroplast envelope"/>
    <property type="evidence" value="ECO:0007669"/>
    <property type="project" value="TreeGrafter"/>
</dbReference>
<keyword evidence="2" id="KW-0812">Transmembrane</keyword>
<evidence type="ECO:0000256" key="1">
    <source>
        <dbReference type="SAM" id="MobiDB-lite"/>
    </source>
</evidence>
<feature type="domain" description="Armadillo-like repeats" evidence="3">
    <location>
        <begin position="188"/>
        <end position="279"/>
    </location>
</feature>
<proteinExistence type="predicted"/>
<evidence type="ECO:0000259" key="3">
    <source>
        <dbReference type="Pfam" id="PF22915"/>
    </source>
</evidence>
<accession>A0AAW1S6H2</accession>
<organism evidence="4 5">
    <name type="scientific">Elliptochloris bilobata</name>
    <dbReference type="NCBI Taxonomy" id="381761"/>
    <lineage>
        <taxon>Eukaryota</taxon>
        <taxon>Viridiplantae</taxon>
        <taxon>Chlorophyta</taxon>
        <taxon>core chlorophytes</taxon>
        <taxon>Trebouxiophyceae</taxon>
        <taxon>Trebouxiophyceae incertae sedis</taxon>
        <taxon>Elliptochloris clade</taxon>
        <taxon>Elliptochloris</taxon>
    </lineage>
</organism>
<feature type="region of interest" description="Disordered" evidence="1">
    <location>
        <begin position="23"/>
        <end position="88"/>
    </location>
</feature>
<name>A0AAW1S6H2_9CHLO</name>
<protein>
    <recommendedName>
        <fullName evidence="3">Armadillo-like repeats domain-containing protein</fullName>
    </recommendedName>
</protein>
<sequence>MWCSGGRLPRGLPRRPLRLHLAAATGSGPQPPPPADDGSGGDSGSVRYPDVYQGRSYADPVDGTAGDTGSVSSADAGVQESGTEAGVRPESDVFAETYQGVEPPGFSPQRYFAENRWARGAAFGTGAFFVITLAIALFRVAVRHNSPTAKRRRTVEQNKAVVEALDEYLPSRRDQLSPGILHGLRSRSGFTAVEVFRKYLWYLLRERKFDEDAVQDLAALKAALGMSDSEVATALRDRAQRIYEKYGNVMLDVAGMTKAGIERKATCRALFSKLLYLAESERLLPQDGEARSLSIPEIFGATSEDADQLRIVSLYEVDLDNLENQFLPDFGGDLARDLPPPPAV</sequence>